<dbReference type="PANTHER" id="PTHR47201:SF1">
    <property type="entry name" value="PROTEIN DWD HYPERSENSITIVE TO UV-B 1"/>
    <property type="match status" value="1"/>
</dbReference>
<comment type="caution">
    <text evidence="1">The sequence shown here is derived from an EMBL/GenBank/DDBJ whole genome shotgun (WGS) entry which is preliminary data.</text>
</comment>
<dbReference type="AlphaFoldDB" id="A0ABD3DCW7"/>
<organism evidence="1 2">
    <name type="scientific">Castilleja foliolosa</name>
    <dbReference type="NCBI Taxonomy" id="1961234"/>
    <lineage>
        <taxon>Eukaryota</taxon>
        <taxon>Viridiplantae</taxon>
        <taxon>Streptophyta</taxon>
        <taxon>Embryophyta</taxon>
        <taxon>Tracheophyta</taxon>
        <taxon>Spermatophyta</taxon>
        <taxon>Magnoliopsida</taxon>
        <taxon>eudicotyledons</taxon>
        <taxon>Gunneridae</taxon>
        <taxon>Pentapetalae</taxon>
        <taxon>asterids</taxon>
        <taxon>lamiids</taxon>
        <taxon>Lamiales</taxon>
        <taxon>Orobanchaceae</taxon>
        <taxon>Pedicularideae</taxon>
        <taxon>Castillejinae</taxon>
        <taxon>Castilleja</taxon>
    </lineage>
</organism>
<dbReference type="EMBL" id="JAVIJP010000018">
    <property type="protein sequence ID" value="KAL3639421.1"/>
    <property type="molecule type" value="Genomic_DNA"/>
</dbReference>
<evidence type="ECO:0000313" key="1">
    <source>
        <dbReference type="EMBL" id="KAL3639421.1"/>
    </source>
</evidence>
<protein>
    <submittedName>
        <fullName evidence="1">Uncharacterized protein</fullName>
    </submittedName>
</protein>
<dbReference type="PANTHER" id="PTHR47201">
    <property type="entry name" value="BNAC09G30780D PROTEIN"/>
    <property type="match status" value="1"/>
</dbReference>
<sequence length="91" mass="9929">MDFGIASTGSSQNYTRSYYMSGRDYVISGSCDEHVVRICCANTGRRLRDVTLEDFNMSVLAANIRPSSNSEIVKVKFGTGLLGKALASKCH</sequence>
<proteinExistence type="predicted"/>
<accession>A0ABD3DCW7</accession>
<evidence type="ECO:0000313" key="2">
    <source>
        <dbReference type="Proteomes" id="UP001632038"/>
    </source>
</evidence>
<dbReference type="InterPro" id="IPR046377">
    <property type="entry name" value="DHU1"/>
</dbReference>
<reference evidence="2" key="1">
    <citation type="journal article" date="2024" name="IScience">
        <title>Strigolactones Initiate the Formation of Haustorium-like Structures in Castilleja.</title>
        <authorList>
            <person name="Buerger M."/>
            <person name="Peterson D."/>
            <person name="Chory J."/>
        </authorList>
    </citation>
    <scope>NUCLEOTIDE SEQUENCE [LARGE SCALE GENOMIC DNA]</scope>
</reference>
<name>A0ABD3DCW7_9LAMI</name>
<dbReference type="Proteomes" id="UP001632038">
    <property type="component" value="Unassembled WGS sequence"/>
</dbReference>
<keyword evidence="2" id="KW-1185">Reference proteome</keyword>
<gene>
    <name evidence="1" type="ORF">CASFOL_017328</name>
</gene>